<name>A0A369TPD8_9RHOB</name>
<dbReference type="EMBL" id="QPMK01000003">
    <property type="protein sequence ID" value="RDD67169.1"/>
    <property type="molecule type" value="Genomic_DNA"/>
</dbReference>
<keyword evidence="2" id="KW-1185">Reference proteome</keyword>
<reference evidence="1 2" key="1">
    <citation type="submission" date="2018-07" db="EMBL/GenBank/DDBJ databases">
        <title>Thalassococcus profundi sp. nov., a marine bacterium isolated from deep seawater of Okinawa Trough.</title>
        <authorList>
            <person name="Yu M."/>
        </authorList>
    </citation>
    <scope>NUCLEOTIDE SEQUENCE [LARGE SCALE GENOMIC DNA]</scope>
    <source>
        <strain evidence="1 2">WRAS1</strain>
    </source>
</reference>
<organism evidence="1 2">
    <name type="scientific">Thalassococcus profundi</name>
    <dbReference type="NCBI Taxonomy" id="2282382"/>
    <lineage>
        <taxon>Bacteria</taxon>
        <taxon>Pseudomonadati</taxon>
        <taxon>Pseudomonadota</taxon>
        <taxon>Alphaproteobacteria</taxon>
        <taxon>Rhodobacterales</taxon>
        <taxon>Roseobacteraceae</taxon>
        <taxon>Thalassococcus</taxon>
    </lineage>
</organism>
<dbReference type="AlphaFoldDB" id="A0A369TPD8"/>
<evidence type="ECO:0000313" key="2">
    <source>
        <dbReference type="Proteomes" id="UP000253977"/>
    </source>
</evidence>
<gene>
    <name evidence="1" type="ORF">DU478_05375</name>
</gene>
<dbReference type="OrthoDB" id="7859023at2"/>
<accession>A0A369TPD8</accession>
<proteinExistence type="predicted"/>
<evidence type="ECO:0000313" key="1">
    <source>
        <dbReference type="EMBL" id="RDD67169.1"/>
    </source>
</evidence>
<comment type="caution">
    <text evidence="1">The sequence shown here is derived from an EMBL/GenBank/DDBJ whole genome shotgun (WGS) entry which is preliminary data.</text>
</comment>
<dbReference type="RefSeq" id="WP_114509917.1">
    <property type="nucleotide sequence ID" value="NZ_QPMK01000003.1"/>
</dbReference>
<sequence>MPLKGHPHEHSRLAKFVDRRILELAPKKAQRDIALEAGFRNANMISMIKSGSAKLALDRVPAMAKALEVDPKHLFVLALEQTGFETTRAAVGDIFAAIVTTNEADWIEELRDASDGTDPRLNRRARTALRALFGK</sequence>
<protein>
    <submittedName>
        <fullName evidence="1">XRE family transcriptional regulator</fullName>
    </submittedName>
</protein>
<dbReference type="Proteomes" id="UP000253977">
    <property type="component" value="Unassembled WGS sequence"/>
</dbReference>